<evidence type="ECO:0000256" key="16">
    <source>
        <dbReference type="HAMAP-Rule" id="MF_01398"/>
    </source>
</evidence>
<evidence type="ECO:0000256" key="15">
    <source>
        <dbReference type="ARBA" id="ARBA00037847"/>
    </source>
</evidence>
<evidence type="ECO:0000256" key="2">
    <source>
        <dbReference type="ARBA" id="ARBA00022448"/>
    </source>
</evidence>
<dbReference type="PANTHER" id="PTHR33445:SF1">
    <property type="entry name" value="ATP SYNTHASE SUBUNIT B"/>
    <property type="match status" value="1"/>
</dbReference>
<evidence type="ECO:0000256" key="7">
    <source>
        <dbReference type="ARBA" id="ARBA00022781"/>
    </source>
</evidence>
<keyword evidence="8 16" id="KW-1133">Transmembrane helix</keyword>
<comment type="subcellular location">
    <subcellularLocation>
        <location evidence="16">Cell membrane</location>
        <topology evidence="16">Single-pass membrane protein</topology>
    </subcellularLocation>
    <subcellularLocation>
        <location evidence="15">Endomembrane system</location>
        <topology evidence="15">Single-pass membrane protein</topology>
    </subcellularLocation>
</comment>
<keyword evidence="5 16" id="KW-0138">CF(0)</keyword>
<evidence type="ECO:0000256" key="8">
    <source>
        <dbReference type="ARBA" id="ARBA00022989"/>
    </source>
</evidence>
<gene>
    <name evidence="16" type="primary">atpF</name>
    <name evidence="18" type="ORF">DLR72_17450</name>
</gene>
<dbReference type="GeneID" id="89515489"/>
<dbReference type="GO" id="GO:0046933">
    <property type="term" value="F:proton-transporting ATP synthase activity, rotational mechanism"/>
    <property type="evidence" value="ECO:0007669"/>
    <property type="project" value="UniProtKB-UniRule"/>
</dbReference>
<dbReference type="InterPro" id="IPR002146">
    <property type="entry name" value="ATP_synth_b/b'su_bac/chlpt"/>
</dbReference>
<dbReference type="GO" id="GO:0016787">
    <property type="term" value="F:hydrolase activity"/>
    <property type="evidence" value="ECO:0007669"/>
    <property type="project" value="UniProtKB-KW"/>
</dbReference>
<dbReference type="Proteomes" id="UP000252199">
    <property type="component" value="Unassembled WGS sequence"/>
</dbReference>
<dbReference type="NCBIfam" id="NF004413">
    <property type="entry name" value="PRK05759.1-4"/>
    <property type="match status" value="1"/>
</dbReference>
<sequence>MDINATLLGQTIAFLLFVWFCMKFVWPPLMSAIEERQKKIADGLASAERADKALSLAKSNAADQLKSAKQEALVIIEQANKRKAQILDEARQEAVLEREHILAQGQAELEAQILRARNELQKEVSTLALLAAEKIVQRTVDQAANQDILDSISAKL</sequence>
<evidence type="ECO:0000256" key="5">
    <source>
        <dbReference type="ARBA" id="ARBA00022547"/>
    </source>
</evidence>
<comment type="caution">
    <text evidence="18">The sequence shown here is derived from an EMBL/GenBank/DDBJ whole genome shotgun (WGS) entry which is preliminary data.</text>
</comment>
<dbReference type="NCBIfam" id="NF004411">
    <property type="entry name" value="PRK05759.1-2"/>
    <property type="match status" value="1"/>
</dbReference>
<comment type="function">
    <text evidence="12 16">F(1)F(0) ATP synthase produces ATP from ADP in the presence of a proton or sodium gradient. F-type ATPases consist of two structural domains, F(1) containing the extramembraneous catalytic core and F(0) containing the membrane proton channel, linked together by a central stalk and a peripheral stalk. During catalysis, ATP synthesis in the catalytic domain of F(1) is coupled via a rotary mechanism of the central stalk subunits to proton translocation.</text>
</comment>
<dbReference type="Pfam" id="PF00430">
    <property type="entry name" value="ATP-synt_B"/>
    <property type="match status" value="1"/>
</dbReference>
<evidence type="ECO:0000313" key="19">
    <source>
        <dbReference type="Proteomes" id="UP000252199"/>
    </source>
</evidence>
<comment type="subunit">
    <text evidence="14">F-type ATPases have 2 components, F(1) - the catalytic core - and F(0) - the membrane proton channel. F(1) has five subunits: alpha(3), beta(3), gamma(1), delta(1), epsilon(1). F(0) has four main subunits: a(1), b(2) and c(10-14). The alpha and beta chains form an alternating ring which encloses part of the gamma chain. F(1) is attached to F(0) by a central stalk formed by the gamma and epsilon chains, while a peripheral stalk is formed by the delta and b chains.</text>
</comment>
<evidence type="ECO:0000256" key="12">
    <source>
        <dbReference type="ARBA" id="ARBA00025198"/>
    </source>
</evidence>
<dbReference type="EMBL" id="QKKU01000123">
    <property type="protein sequence ID" value="RBM60807.1"/>
    <property type="molecule type" value="Genomic_DNA"/>
</dbReference>
<evidence type="ECO:0000256" key="3">
    <source>
        <dbReference type="ARBA" id="ARBA00022475"/>
    </source>
</evidence>
<keyword evidence="3 16" id="KW-1003">Cell membrane</keyword>
<evidence type="ECO:0000256" key="1">
    <source>
        <dbReference type="ARBA" id="ARBA00005513"/>
    </source>
</evidence>
<dbReference type="InterPro" id="IPR028987">
    <property type="entry name" value="ATP_synth_B-like_membr_sf"/>
</dbReference>
<comment type="subunit">
    <text evidence="16">F-type ATPases have 2 components, F(1) - the catalytic core - and F(0) - the membrane proton channel. F(1) has five subunits: alpha(3), beta(3), gamma(1), delta(1), epsilon(1). F(0) has three main subunits: a(1), b(2) and c(10-14). The alpha and beta chains form an alternating ring which encloses part of the gamma chain. F(1) is attached to F(0) by a central stalk formed by the gamma and epsilon chains, while a peripheral stalk is formed by the delta and b chains.</text>
</comment>
<keyword evidence="2 16" id="KW-0813">Transport</keyword>
<evidence type="ECO:0000256" key="11">
    <source>
        <dbReference type="ARBA" id="ARBA00023310"/>
    </source>
</evidence>
<keyword evidence="11 16" id="KW-0066">ATP synthesis</keyword>
<feature type="transmembrane region" description="Helical" evidence="16">
    <location>
        <begin position="6"/>
        <end position="26"/>
    </location>
</feature>
<dbReference type="GO" id="GO:0012505">
    <property type="term" value="C:endomembrane system"/>
    <property type="evidence" value="ECO:0007669"/>
    <property type="project" value="UniProtKB-SubCell"/>
</dbReference>
<evidence type="ECO:0000256" key="4">
    <source>
        <dbReference type="ARBA" id="ARBA00022519"/>
    </source>
</evidence>
<keyword evidence="7 16" id="KW-0375">Hydrogen ion transport</keyword>
<name>A0ABD7FR24_9VIBR</name>
<dbReference type="CDD" id="cd06503">
    <property type="entry name" value="ATP-synt_Fo_b"/>
    <property type="match status" value="1"/>
</dbReference>
<organism evidence="18 19">
    <name type="scientific">Vibrio paracholerae</name>
    <dbReference type="NCBI Taxonomy" id="650003"/>
    <lineage>
        <taxon>Bacteria</taxon>
        <taxon>Pseudomonadati</taxon>
        <taxon>Pseudomonadota</taxon>
        <taxon>Gammaproteobacteria</taxon>
        <taxon>Vibrionales</taxon>
        <taxon>Vibrionaceae</taxon>
        <taxon>Vibrio</taxon>
    </lineage>
</organism>
<accession>A0ABD7FR24</accession>
<dbReference type="InterPro" id="IPR005864">
    <property type="entry name" value="ATP_synth_F0_bsu_bac"/>
</dbReference>
<evidence type="ECO:0000256" key="9">
    <source>
        <dbReference type="ARBA" id="ARBA00023065"/>
    </source>
</evidence>
<comment type="similarity">
    <text evidence="1 16 17">Belongs to the ATPase B chain family.</text>
</comment>
<evidence type="ECO:0000256" key="17">
    <source>
        <dbReference type="RuleBase" id="RU003848"/>
    </source>
</evidence>
<dbReference type="FunFam" id="1.20.5.620:FF:000001">
    <property type="entry name" value="ATP synthase subunit b"/>
    <property type="match status" value="1"/>
</dbReference>
<dbReference type="NCBIfam" id="TIGR01144">
    <property type="entry name" value="ATP_synt_b"/>
    <property type="match status" value="1"/>
</dbReference>
<dbReference type="GO" id="GO:0005886">
    <property type="term" value="C:plasma membrane"/>
    <property type="evidence" value="ECO:0007669"/>
    <property type="project" value="UniProtKB-SubCell"/>
</dbReference>
<evidence type="ECO:0000256" key="14">
    <source>
        <dbReference type="ARBA" id="ARBA00026054"/>
    </source>
</evidence>
<dbReference type="RefSeq" id="WP_071178280.1">
    <property type="nucleotide sequence ID" value="NZ_CAWMWZ010000063.1"/>
</dbReference>
<dbReference type="PANTHER" id="PTHR33445">
    <property type="entry name" value="ATP SYNTHASE SUBUNIT B', CHLOROPLASTIC"/>
    <property type="match status" value="1"/>
</dbReference>
<reference evidence="18 19" key="1">
    <citation type="submission" date="2018-06" db="EMBL/GenBank/DDBJ databases">
        <title>Draft genome sequences of nine Vibrio sp. clinical isolates from across the United States representing the closest known relative of Vibrio cholerae.</title>
        <authorList>
            <person name="Islam M.T."/>
            <person name="Liang K."/>
            <person name="Im M.S."/>
            <person name="Winkjer J."/>
            <person name="Busby S."/>
            <person name="Batra D."/>
            <person name="Rowe L."/>
            <person name="Tarr C.L."/>
            <person name="Boucher Y."/>
        </authorList>
    </citation>
    <scope>NUCLEOTIDE SEQUENCE [LARGE SCALE GENOMIC DNA]</scope>
    <source>
        <strain evidence="18 19">2017V-1110</strain>
    </source>
</reference>
<dbReference type="HAMAP" id="MF_01398">
    <property type="entry name" value="ATP_synth_b_bprime"/>
    <property type="match status" value="1"/>
</dbReference>
<keyword evidence="9 16" id="KW-0406">Ion transport</keyword>
<keyword evidence="18" id="KW-0378">Hydrolase</keyword>
<dbReference type="InterPro" id="IPR050059">
    <property type="entry name" value="ATP_synthase_B_chain"/>
</dbReference>
<keyword evidence="6 16" id="KW-0812">Transmembrane</keyword>
<evidence type="ECO:0000256" key="13">
    <source>
        <dbReference type="ARBA" id="ARBA00025614"/>
    </source>
</evidence>
<protein>
    <recommendedName>
        <fullName evidence="16">ATP synthase subunit b</fullName>
    </recommendedName>
    <alternativeName>
        <fullName evidence="16">ATP synthase F(0) sector subunit b</fullName>
    </alternativeName>
    <alternativeName>
        <fullName evidence="16">ATPase subunit I</fullName>
    </alternativeName>
    <alternativeName>
        <fullName evidence="16">F-type ATPase subunit b</fullName>
        <shortName evidence="16">F-ATPase subunit b</shortName>
    </alternativeName>
</protein>
<comment type="function">
    <text evidence="13">Component of the F(0) channel, it forms part of the peripheral stalk, linking F(1) to F(0). The b'-subunit is a diverged and duplicated form of b found in plants and photosynthetic bacteria.</text>
</comment>
<dbReference type="AlphaFoldDB" id="A0ABD7FR24"/>
<proteinExistence type="inferred from homology"/>
<dbReference type="SUPFAM" id="SSF81573">
    <property type="entry name" value="F1F0 ATP synthase subunit B, membrane domain"/>
    <property type="match status" value="1"/>
</dbReference>
<evidence type="ECO:0000256" key="6">
    <source>
        <dbReference type="ARBA" id="ARBA00022692"/>
    </source>
</evidence>
<keyword evidence="4" id="KW-0997">Cell inner membrane</keyword>
<evidence type="ECO:0000313" key="18">
    <source>
        <dbReference type="EMBL" id="RBM60807.1"/>
    </source>
</evidence>
<evidence type="ECO:0000256" key="10">
    <source>
        <dbReference type="ARBA" id="ARBA00023136"/>
    </source>
</evidence>
<dbReference type="GO" id="GO:0045259">
    <property type="term" value="C:proton-transporting ATP synthase complex"/>
    <property type="evidence" value="ECO:0007669"/>
    <property type="project" value="UniProtKB-KW"/>
</dbReference>
<keyword evidence="10 16" id="KW-0472">Membrane</keyword>
<dbReference type="Gene3D" id="6.10.250.1580">
    <property type="match status" value="1"/>
</dbReference>